<evidence type="ECO:0000313" key="6">
    <source>
        <dbReference type="Proteomes" id="UP000606044"/>
    </source>
</evidence>
<accession>A0A917C4D9</accession>
<evidence type="ECO:0000259" key="4">
    <source>
        <dbReference type="Pfam" id="PF16220"/>
    </source>
</evidence>
<keyword evidence="2" id="KW-1133">Transmembrane helix</keyword>
<dbReference type="Pfam" id="PF16220">
    <property type="entry name" value="DUF4880"/>
    <property type="match status" value="1"/>
</dbReference>
<comment type="caution">
    <text evidence="5">The sequence shown here is derived from an EMBL/GenBank/DDBJ whole genome shotgun (WGS) entry which is preliminary data.</text>
</comment>
<dbReference type="PANTHER" id="PTHR30273">
    <property type="entry name" value="PERIPLASMIC SIGNAL SENSOR AND SIGMA FACTOR ACTIVATOR FECR-RELATED"/>
    <property type="match status" value="1"/>
</dbReference>
<dbReference type="PANTHER" id="PTHR30273:SF2">
    <property type="entry name" value="PROTEIN FECR"/>
    <property type="match status" value="1"/>
</dbReference>
<dbReference type="InterPro" id="IPR012373">
    <property type="entry name" value="Ferrdict_sens_TM"/>
</dbReference>
<feature type="transmembrane region" description="Helical" evidence="2">
    <location>
        <begin position="103"/>
        <end position="123"/>
    </location>
</feature>
<feature type="region of interest" description="Disordered" evidence="1">
    <location>
        <begin position="64"/>
        <end position="95"/>
    </location>
</feature>
<proteinExistence type="predicted"/>
<sequence length="340" mass="36541">MSDTEKADPLLEQAIDWMLYLTDAPGDADVLRRFEAWLAQSEAHARAWEKARRTWRAMGEVEPAHAGMWEQPSAAAQALATSSSRRVGDTRAAAGRPARRGRMAGAVAVAAIGLILFMAWPSLMLRLEADHRTATGESRSVTLADGSVITLGADSAIATDLAEGRRGVTLLAGEAFFEVARDASRPFVVRAGGVDVTVLGTAFDVSLSSAATEVELAHGVVSVSHTPSAAADGQTLAPGDTMVVDRNTGEMQRGKVAPDDIGAWRNGRIFVEEATIGSVVERLRRYHSAWISLPDATLANQKVTGLYDLRDPDRALRALVEPYGGHVREISPYLRLISRF</sequence>
<reference evidence="5" key="1">
    <citation type="journal article" date="2014" name="Int. J. Syst. Evol. Microbiol.">
        <title>Complete genome sequence of Corynebacterium casei LMG S-19264T (=DSM 44701T), isolated from a smear-ripened cheese.</title>
        <authorList>
            <consortium name="US DOE Joint Genome Institute (JGI-PGF)"/>
            <person name="Walter F."/>
            <person name="Albersmeier A."/>
            <person name="Kalinowski J."/>
            <person name="Ruckert C."/>
        </authorList>
    </citation>
    <scope>NUCLEOTIDE SEQUENCE</scope>
    <source>
        <strain evidence="5">CCM 7897</strain>
    </source>
</reference>
<keyword evidence="2" id="KW-0472">Membrane</keyword>
<reference evidence="5" key="2">
    <citation type="submission" date="2020-09" db="EMBL/GenBank/DDBJ databases">
        <authorList>
            <person name="Sun Q."/>
            <person name="Sedlacek I."/>
        </authorList>
    </citation>
    <scope>NUCLEOTIDE SEQUENCE</scope>
    <source>
        <strain evidence="5">CCM 7897</strain>
    </source>
</reference>
<dbReference type="Gene3D" id="2.60.120.1440">
    <property type="match status" value="1"/>
</dbReference>
<dbReference type="EMBL" id="BMCT01000005">
    <property type="protein sequence ID" value="GGF71808.1"/>
    <property type="molecule type" value="Genomic_DNA"/>
</dbReference>
<keyword evidence="6" id="KW-1185">Reference proteome</keyword>
<dbReference type="GO" id="GO:0016989">
    <property type="term" value="F:sigma factor antagonist activity"/>
    <property type="evidence" value="ECO:0007669"/>
    <property type="project" value="TreeGrafter"/>
</dbReference>
<feature type="compositionally biased region" description="Low complexity" evidence="1">
    <location>
        <begin position="73"/>
        <end position="84"/>
    </location>
</feature>
<dbReference type="Pfam" id="PF04773">
    <property type="entry name" value="FecR"/>
    <property type="match status" value="1"/>
</dbReference>
<dbReference type="AlphaFoldDB" id="A0A917C4D9"/>
<evidence type="ECO:0000256" key="2">
    <source>
        <dbReference type="SAM" id="Phobius"/>
    </source>
</evidence>
<feature type="domain" description="FecR N-terminal" evidence="4">
    <location>
        <begin position="12"/>
        <end position="53"/>
    </location>
</feature>
<dbReference type="InterPro" id="IPR006860">
    <property type="entry name" value="FecR"/>
</dbReference>
<protein>
    <submittedName>
        <fullName evidence="5">Histidine kinase</fullName>
    </submittedName>
</protein>
<keyword evidence="5" id="KW-0418">Kinase</keyword>
<evidence type="ECO:0000256" key="1">
    <source>
        <dbReference type="SAM" id="MobiDB-lite"/>
    </source>
</evidence>
<gene>
    <name evidence="5" type="ORF">GCM10007301_34410</name>
</gene>
<evidence type="ECO:0000313" key="5">
    <source>
        <dbReference type="EMBL" id="GGF71808.1"/>
    </source>
</evidence>
<dbReference type="PIRSF" id="PIRSF018266">
    <property type="entry name" value="FecR"/>
    <property type="match status" value="1"/>
</dbReference>
<dbReference type="GO" id="GO:0016301">
    <property type="term" value="F:kinase activity"/>
    <property type="evidence" value="ECO:0007669"/>
    <property type="project" value="UniProtKB-KW"/>
</dbReference>
<evidence type="ECO:0000259" key="3">
    <source>
        <dbReference type="Pfam" id="PF04773"/>
    </source>
</evidence>
<name>A0A917C4D9_9HYPH</name>
<organism evidence="5 6">
    <name type="scientific">Azorhizobium oxalatiphilum</name>
    <dbReference type="NCBI Taxonomy" id="980631"/>
    <lineage>
        <taxon>Bacteria</taxon>
        <taxon>Pseudomonadati</taxon>
        <taxon>Pseudomonadota</taxon>
        <taxon>Alphaproteobacteria</taxon>
        <taxon>Hyphomicrobiales</taxon>
        <taxon>Xanthobacteraceae</taxon>
        <taxon>Azorhizobium</taxon>
    </lineage>
</organism>
<keyword evidence="2" id="KW-0812">Transmembrane</keyword>
<dbReference type="InterPro" id="IPR032623">
    <property type="entry name" value="FecR_N"/>
</dbReference>
<keyword evidence="5" id="KW-0808">Transferase</keyword>
<dbReference type="Proteomes" id="UP000606044">
    <property type="component" value="Unassembled WGS sequence"/>
</dbReference>
<feature type="domain" description="FecR protein" evidence="3">
    <location>
        <begin position="130"/>
        <end position="221"/>
    </location>
</feature>
<dbReference type="RefSeq" id="WP_244644494.1">
    <property type="nucleotide sequence ID" value="NZ_BMCT01000005.1"/>
</dbReference>